<proteinExistence type="predicted"/>
<accession>A0A212D9W4</accession>
<evidence type="ECO:0000313" key="2">
    <source>
        <dbReference type="Proteomes" id="UP000242450"/>
    </source>
</evidence>
<sequence>MHEAHTAASEEPQSTVSGAWRALGYVKAAVPSWPMGGAEASWLACDMFLTYCVVKELELGGLNKGQALHFSFLTWQPFRETLLKPHENAAASLTLAGWETDNARSLSSTKPLHTTYITHSHHKFAETGTSRSGSRAAAMAFKDTGKTPVEPEVAIHRIRITLTSRKVKSLEKSRH</sequence>
<comment type="caution">
    <text evidence="1">The sequence shown here is derived from an EMBL/GenBank/DDBJ whole genome shotgun (WGS) entry which is preliminary data.</text>
</comment>
<dbReference type="AlphaFoldDB" id="A0A212D9W4"/>
<keyword evidence="2" id="KW-1185">Reference proteome</keyword>
<protein>
    <submittedName>
        <fullName evidence="1">Uncharacterized protein</fullName>
    </submittedName>
</protein>
<dbReference type="EMBL" id="MKHE01000005">
    <property type="protein sequence ID" value="OWK15002.1"/>
    <property type="molecule type" value="Genomic_DNA"/>
</dbReference>
<name>A0A212D9W4_CEREH</name>
<organism evidence="1 2">
    <name type="scientific">Cervus elaphus hippelaphus</name>
    <name type="common">European red deer</name>
    <dbReference type="NCBI Taxonomy" id="46360"/>
    <lineage>
        <taxon>Eukaryota</taxon>
        <taxon>Metazoa</taxon>
        <taxon>Chordata</taxon>
        <taxon>Craniata</taxon>
        <taxon>Vertebrata</taxon>
        <taxon>Euteleostomi</taxon>
        <taxon>Mammalia</taxon>
        <taxon>Eutheria</taxon>
        <taxon>Laurasiatheria</taxon>
        <taxon>Artiodactyla</taxon>
        <taxon>Ruminantia</taxon>
        <taxon>Pecora</taxon>
        <taxon>Cervidae</taxon>
        <taxon>Cervinae</taxon>
        <taxon>Cervus</taxon>
    </lineage>
</organism>
<gene>
    <name evidence="1" type="ORF">Celaphus_00000655</name>
</gene>
<dbReference type="OrthoDB" id="10248551at2759"/>
<evidence type="ECO:0000313" key="1">
    <source>
        <dbReference type="EMBL" id="OWK15002.1"/>
    </source>
</evidence>
<dbReference type="Proteomes" id="UP000242450">
    <property type="component" value="Chromosome 5"/>
</dbReference>
<reference evidence="1 2" key="1">
    <citation type="journal article" date="2018" name="Mol. Genet. Genomics">
        <title>The red deer Cervus elaphus genome CerEla1.0: sequencing, annotating, genes, and chromosomes.</title>
        <authorList>
            <person name="Bana N.A."/>
            <person name="Nyiri A."/>
            <person name="Nagy J."/>
            <person name="Frank K."/>
            <person name="Nagy T."/>
            <person name="Steger V."/>
            <person name="Schiller M."/>
            <person name="Lakatos P."/>
            <person name="Sugar L."/>
            <person name="Horn P."/>
            <person name="Barta E."/>
            <person name="Orosz L."/>
        </authorList>
    </citation>
    <scope>NUCLEOTIDE SEQUENCE [LARGE SCALE GENOMIC DNA]</scope>
    <source>
        <strain evidence="1">Hungarian</strain>
    </source>
</reference>